<dbReference type="EMBL" id="BMYQ01000014">
    <property type="protein sequence ID" value="GGW42442.1"/>
    <property type="molecule type" value="Genomic_DNA"/>
</dbReference>
<reference evidence="2" key="2">
    <citation type="submission" date="2020-09" db="EMBL/GenBank/DDBJ databases">
        <authorList>
            <person name="Sun Q."/>
            <person name="Kim S."/>
        </authorList>
    </citation>
    <scope>NUCLEOTIDE SEQUENCE</scope>
    <source>
        <strain evidence="2">KCTC 23714</strain>
    </source>
</reference>
<feature type="region of interest" description="Disordered" evidence="1">
    <location>
        <begin position="1"/>
        <end position="23"/>
    </location>
</feature>
<feature type="compositionally biased region" description="Polar residues" evidence="1">
    <location>
        <begin position="14"/>
        <end position="23"/>
    </location>
</feature>
<keyword evidence="3" id="KW-1185">Reference proteome</keyword>
<evidence type="ECO:0000313" key="3">
    <source>
        <dbReference type="Proteomes" id="UP000628984"/>
    </source>
</evidence>
<reference evidence="2" key="1">
    <citation type="journal article" date="2014" name="Int. J. Syst. Evol. Microbiol.">
        <title>Complete genome sequence of Corynebacterium casei LMG S-19264T (=DSM 44701T), isolated from a smear-ripened cheese.</title>
        <authorList>
            <consortium name="US DOE Joint Genome Institute (JGI-PGF)"/>
            <person name="Walter F."/>
            <person name="Albersmeier A."/>
            <person name="Kalinowski J."/>
            <person name="Ruckert C."/>
        </authorList>
    </citation>
    <scope>NUCLEOTIDE SEQUENCE</scope>
    <source>
        <strain evidence="2">KCTC 23714</strain>
    </source>
</reference>
<proteinExistence type="predicted"/>
<name>A0A918J1W7_9RHOB</name>
<evidence type="ECO:0000313" key="2">
    <source>
        <dbReference type="EMBL" id="GGW42442.1"/>
    </source>
</evidence>
<comment type="caution">
    <text evidence="2">The sequence shown here is derived from an EMBL/GenBank/DDBJ whole genome shotgun (WGS) entry which is preliminary data.</text>
</comment>
<sequence length="109" mass="11959">MRTEEQSHGRESMPESSGSDVSNSCVAADLDQTVGQYLRGSFPFGGFRQRVLDSDLLDSVTLRDCASDPDRMEAFLLKCRGIPQCGDIQITRMRAAIRSFIEARAAAAN</sequence>
<evidence type="ECO:0000256" key="1">
    <source>
        <dbReference type="SAM" id="MobiDB-lite"/>
    </source>
</evidence>
<dbReference type="RefSeq" id="WP_189635038.1">
    <property type="nucleotide sequence ID" value="NZ_BMYQ01000014.1"/>
</dbReference>
<dbReference type="Proteomes" id="UP000628984">
    <property type="component" value="Unassembled WGS sequence"/>
</dbReference>
<organism evidence="2 3">
    <name type="scientific">Gemmobacter lanyuensis</name>
    <dbReference type="NCBI Taxonomy" id="1054497"/>
    <lineage>
        <taxon>Bacteria</taxon>
        <taxon>Pseudomonadati</taxon>
        <taxon>Pseudomonadota</taxon>
        <taxon>Alphaproteobacteria</taxon>
        <taxon>Rhodobacterales</taxon>
        <taxon>Paracoccaceae</taxon>
        <taxon>Gemmobacter</taxon>
    </lineage>
</organism>
<protein>
    <submittedName>
        <fullName evidence="2">Uncharacterized protein</fullName>
    </submittedName>
</protein>
<dbReference type="AlphaFoldDB" id="A0A918J1W7"/>
<feature type="compositionally biased region" description="Basic and acidic residues" evidence="1">
    <location>
        <begin position="1"/>
        <end position="13"/>
    </location>
</feature>
<accession>A0A918J1W7</accession>
<gene>
    <name evidence="2" type="ORF">GCM10011452_33550</name>
</gene>